<proteinExistence type="predicted"/>
<evidence type="ECO:0000313" key="2">
    <source>
        <dbReference type="Proteomes" id="UP000710849"/>
    </source>
</evidence>
<dbReference type="Proteomes" id="UP000710849">
    <property type="component" value="Unassembled WGS sequence"/>
</dbReference>
<evidence type="ECO:0000313" key="1">
    <source>
        <dbReference type="EMBL" id="KAF7937768.1"/>
    </source>
</evidence>
<keyword evidence="2" id="KW-1185">Reference proteome</keyword>
<dbReference type="EMBL" id="RCSW01000015">
    <property type="protein sequence ID" value="KAF7937768.1"/>
    <property type="molecule type" value="Genomic_DNA"/>
</dbReference>
<name>A0A9P5IGZ2_9HELO</name>
<comment type="caution">
    <text evidence="1">The sequence shown here is derived from an EMBL/GenBank/DDBJ whole genome shotgun (WGS) entry which is preliminary data.</text>
</comment>
<protein>
    <submittedName>
        <fullName evidence="1">Uncharacterized protein</fullName>
    </submittedName>
</protein>
<reference evidence="1 2" key="1">
    <citation type="journal article" date="2020" name="Genome Biol. Evol.">
        <title>Comparative genomics of Sclerotiniaceae.</title>
        <authorList>
            <person name="Valero Jimenez C.A."/>
            <person name="Steentjes M."/>
            <person name="Scholten O.E."/>
            <person name="Van Kan J.A.L."/>
        </authorList>
    </citation>
    <scope>NUCLEOTIDE SEQUENCE [LARGE SCALE GENOMIC DNA]</scope>
    <source>
        <strain evidence="1 2">MUCL 94</strain>
    </source>
</reference>
<sequence length="28" mass="2917">MLPLKVAQAPAAAAKTSTDRIIPQPLLT</sequence>
<organism evidence="1 2">
    <name type="scientific">Botrytis byssoidea</name>
    <dbReference type="NCBI Taxonomy" id="139641"/>
    <lineage>
        <taxon>Eukaryota</taxon>
        <taxon>Fungi</taxon>
        <taxon>Dikarya</taxon>
        <taxon>Ascomycota</taxon>
        <taxon>Pezizomycotina</taxon>
        <taxon>Leotiomycetes</taxon>
        <taxon>Helotiales</taxon>
        <taxon>Sclerotiniaceae</taxon>
        <taxon>Botrytis</taxon>
    </lineage>
</organism>
<gene>
    <name evidence="1" type="ORF">EAE97_007564</name>
</gene>
<accession>A0A9P5IGZ2</accession>
<dbReference type="AlphaFoldDB" id="A0A9P5IGZ2"/>